<dbReference type="RefSeq" id="WP_191712085.1">
    <property type="nucleotide sequence ID" value="NZ_JACSPX010000001.1"/>
</dbReference>
<proteinExistence type="inferred from homology"/>
<comment type="similarity">
    <text evidence="3">Belongs to the glycosyl hydrolase 26 family.</text>
</comment>
<dbReference type="InterPro" id="IPR008979">
    <property type="entry name" value="Galactose-bd-like_sf"/>
</dbReference>
<evidence type="ECO:0000256" key="4">
    <source>
        <dbReference type="SAM" id="SignalP"/>
    </source>
</evidence>
<dbReference type="InterPro" id="IPR003305">
    <property type="entry name" value="CenC_carb-bd"/>
</dbReference>
<dbReference type="SUPFAM" id="SSF51445">
    <property type="entry name" value="(Trans)glycosidases"/>
    <property type="match status" value="1"/>
</dbReference>
<dbReference type="Gene3D" id="3.20.20.80">
    <property type="entry name" value="Glycosidases"/>
    <property type="match status" value="1"/>
</dbReference>
<dbReference type="InterPro" id="IPR017853">
    <property type="entry name" value="GH"/>
</dbReference>
<keyword evidence="1 3" id="KW-0378">Hydrolase</keyword>
<feature type="chain" id="PRO_5045795886" evidence="4">
    <location>
        <begin position="41"/>
        <end position="475"/>
    </location>
</feature>
<dbReference type="Proteomes" id="UP000611521">
    <property type="component" value="Unassembled WGS sequence"/>
</dbReference>
<name>A0ABR8W2S8_9MICO</name>
<feature type="active site" description="Proton donor" evidence="3">
    <location>
        <position position="306"/>
    </location>
</feature>
<evidence type="ECO:0000256" key="3">
    <source>
        <dbReference type="PROSITE-ProRule" id="PRU01100"/>
    </source>
</evidence>
<protein>
    <submittedName>
        <fullName evidence="6">Carbohydrate binding domain-containing protein</fullName>
    </submittedName>
</protein>
<reference evidence="6 7" key="1">
    <citation type="submission" date="2020-08" db="EMBL/GenBank/DDBJ databases">
        <title>A Genomic Blueprint of the Chicken Gut Microbiome.</title>
        <authorList>
            <person name="Gilroy R."/>
            <person name="Ravi A."/>
            <person name="Getino M."/>
            <person name="Pursley I."/>
            <person name="Horton D.L."/>
            <person name="Alikhan N.-F."/>
            <person name="Baker D."/>
            <person name="Gharbi K."/>
            <person name="Hall N."/>
            <person name="Watson M."/>
            <person name="Adriaenssens E.M."/>
            <person name="Foster-Nyarko E."/>
            <person name="Jarju S."/>
            <person name="Secka A."/>
            <person name="Antonio M."/>
            <person name="Oren A."/>
            <person name="Chaudhuri R."/>
            <person name="La Ragione R.M."/>
            <person name="Hildebrand F."/>
            <person name="Pallen M.J."/>
        </authorList>
    </citation>
    <scope>NUCLEOTIDE SEQUENCE [LARGE SCALE GENOMIC DNA]</scope>
    <source>
        <strain evidence="6 7">Re1</strain>
    </source>
</reference>
<accession>A0ABR8W2S8</accession>
<keyword evidence="7" id="KW-1185">Reference proteome</keyword>
<keyword evidence="4" id="KW-0732">Signal</keyword>
<evidence type="ECO:0000259" key="5">
    <source>
        <dbReference type="PROSITE" id="PS51764"/>
    </source>
</evidence>
<dbReference type="InterPro" id="IPR022790">
    <property type="entry name" value="GH26_dom"/>
</dbReference>
<comment type="caution">
    <text evidence="6">The sequence shown here is derived from an EMBL/GenBank/DDBJ whole genome shotgun (WGS) entry which is preliminary data.</text>
</comment>
<keyword evidence="2 3" id="KW-0326">Glycosidase</keyword>
<organism evidence="6 7">
    <name type="scientific">Microbacterium commune</name>
    <dbReference type="NCBI Taxonomy" id="2762219"/>
    <lineage>
        <taxon>Bacteria</taxon>
        <taxon>Bacillati</taxon>
        <taxon>Actinomycetota</taxon>
        <taxon>Actinomycetes</taxon>
        <taxon>Micrococcales</taxon>
        <taxon>Microbacteriaceae</taxon>
        <taxon>Microbacterium</taxon>
    </lineage>
</organism>
<feature type="active site" description="Nucleophile" evidence="3">
    <location>
        <position position="411"/>
    </location>
</feature>
<dbReference type="Pfam" id="PF02018">
    <property type="entry name" value="CBM_4_9"/>
    <property type="match status" value="1"/>
</dbReference>
<evidence type="ECO:0000313" key="7">
    <source>
        <dbReference type="Proteomes" id="UP000611521"/>
    </source>
</evidence>
<evidence type="ECO:0000256" key="1">
    <source>
        <dbReference type="ARBA" id="ARBA00022801"/>
    </source>
</evidence>
<sequence length="475" mass="51210">MPLSYPKTTRHRLTSRLLIAAVAVASVVIAGAATAESASAATPADELVVNADFSAGVQNWRTNLSSDRLTASTVSRSDGKSARIDVGSPGITVLNDSKNTVSAAERGAEYRMTAWVKASREVTAQIRAREVADGSAEAHKTESRPVSGEWTQLTMDFTVERSGAALDLNVVFAGAAKGDQLYVDSVSLKSVAVDAPQENPTVGQCAAKLPLGDTRFGVSLGTSDGSSMQEGWDRAVQAYGTPDVVRVFQRGAPNWNVTKIAPSSDLSISFKIAPKDVLSGAYDSRLRSWFQSAPTNVQVYWTYFHEPEDDVARGEITSADYRAAWQRISSIADETCRSNLHATLVLMSWTLDPKSNRDFDDYYPGSAAIDVLAWDPYNPWNNNTGYKDPEAIFGSVIAKSKAEGKPFGIAETGSTLMGSDTGVARAAWLREIGAYLRDNDALFVSYYDAVAPSDQNDFRLRDTSSVAAWRALVQG</sequence>
<dbReference type="EMBL" id="JACSPX010000001">
    <property type="protein sequence ID" value="MBD8011329.1"/>
    <property type="molecule type" value="Genomic_DNA"/>
</dbReference>
<evidence type="ECO:0000313" key="6">
    <source>
        <dbReference type="EMBL" id="MBD8011329.1"/>
    </source>
</evidence>
<gene>
    <name evidence="6" type="ORF">H9633_03315</name>
</gene>
<dbReference type="SUPFAM" id="SSF49785">
    <property type="entry name" value="Galactose-binding domain-like"/>
    <property type="match status" value="1"/>
</dbReference>
<dbReference type="PROSITE" id="PS51764">
    <property type="entry name" value="GH26"/>
    <property type="match status" value="1"/>
</dbReference>
<feature type="domain" description="GH26" evidence="5">
    <location>
        <begin position="174"/>
        <end position="475"/>
    </location>
</feature>
<feature type="signal peptide" evidence="4">
    <location>
        <begin position="1"/>
        <end position="40"/>
    </location>
</feature>
<evidence type="ECO:0000256" key="2">
    <source>
        <dbReference type="ARBA" id="ARBA00023295"/>
    </source>
</evidence>
<dbReference type="Gene3D" id="2.60.120.260">
    <property type="entry name" value="Galactose-binding domain-like"/>
    <property type="match status" value="1"/>
</dbReference>